<proteinExistence type="predicted"/>
<sequence>MTRKDQVAAAFSAATATYEAAARAQAISADHLAAMVAALPRPPQATVLEFGCGTGLLTRRLLPLVAGDWLITDLSPTMLETARTIAAHARFQVMDAEWPEVGEQRFDLIVSNLAAQWFHDLGAAIARLTALLAPGGHLVFSTLGAQSFRQWRDAHAALDLPCGIPAFPSRAALQNILPAARIDEQLFTLPYDHGRAFAAELKRIGAGTPSPGHRPLKVADMRAVLQRLGQPASITYDVLHVVIGPR</sequence>
<organism evidence="1 2">
    <name type="scientific">Magnetospirillum gryphiswaldense (strain DSM 6361 / JCM 21280 / NBRC 15271 / MSR-1)</name>
    <dbReference type="NCBI Taxonomy" id="431944"/>
    <lineage>
        <taxon>Bacteria</taxon>
        <taxon>Pseudomonadati</taxon>
        <taxon>Pseudomonadota</taxon>
        <taxon>Alphaproteobacteria</taxon>
        <taxon>Rhodospirillales</taxon>
        <taxon>Rhodospirillaceae</taxon>
        <taxon>Magnetospirillum</taxon>
    </lineage>
</organism>
<evidence type="ECO:0000313" key="2">
    <source>
        <dbReference type="Proteomes" id="UP000018922"/>
    </source>
</evidence>
<dbReference type="InterPro" id="IPR029063">
    <property type="entry name" value="SAM-dependent_MTases_sf"/>
</dbReference>
<dbReference type="Pfam" id="PF13489">
    <property type="entry name" value="Methyltransf_23"/>
    <property type="match status" value="1"/>
</dbReference>
<dbReference type="CDD" id="cd02440">
    <property type="entry name" value="AdoMet_MTases"/>
    <property type="match status" value="1"/>
</dbReference>
<name>V6EY72_MAGGM</name>
<dbReference type="Proteomes" id="UP000018922">
    <property type="component" value="Chromosome I"/>
</dbReference>
<dbReference type="STRING" id="1430440.MGMSRv2__0929"/>
<reference evidence="1 2" key="1">
    <citation type="journal article" date="2014" name="Genome Announc.">
        <title>Complete genome sequence of Magnetospirillum gryphiswaldense MSR-1.</title>
        <authorList>
            <person name="Wang X."/>
            <person name="Wang Q."/>
            <person name="Zhang W."/>
            <person name="Wang Y."/>
            <person name="Li L."/>
            <person name="Wen T."/>
            <person name="Zhang T."/>
            <person name="Zhang Y."/>
            <person name="Xu J."/>
            <person name="Hu J."/>
            <person name="Li S."/>
            <person name="Liu L."/>
            <person name="Liu J."/>
            <person name="Jiang W."/>
            <person name="Tian J."/>
            <person name="Li Y."/>
            <person name="Schuler D."/>
            <person name="Wang L."/>
            <person name="Li J."/>
        </authorList>
    </citation>
    <scope>NUCLEOTIDE SEQUENCE [LARGE SCALE GENOMIC DNA]</scope>
    <source>
        <strain evidence="2">DSM 6361 / JCM 21280 / NBRC 15271 / MSR-1</strain>
    </source>
</reference>
<accession>V6EY72</accession>
<dbReference type="SUPFAM" id="SSF53335">
    <property type="entry name" value="S-adenosyl-L-methionine-dependent methyltransferases"/>
    <property type="match status" value="1"/>
</dbReference>
<dbReference type="EMBL" id="HG794546">
    <property type="protein sequence ID" value="CDK98144.1"/>
    <property type="molecule type" value="Genomic_DNA"/>
</dbReference>
<dbReference type="Gene3D" id="3.40.50.150">
    <property type="entry name" value="Vaccinia Virus protein VP39"/>
    <property type="match status" value="1"/>
</dbReference>
<dbReference type="HOGENOM" id="CLU_046586_2_3_5"/>
<dbReference type="PANTHER" id="PTHR43861:SF1">
    <property type="entry name" value="TRANS-ACONITATE 2-METHYLTRANSFERASE"/>
    <property type="match status" value="1"/>
</dbReference>
<dbReference type="eggNOG" id="COG4106">
    <property type="taxonomic scope" value="Bacteria"/>
</dbReference>
<keyword evidence="2" id="KW-1185">Reference proteome</keyword>
<dbReference type="AlphaFoldDB" id="V6EY72"/>
<dbReference type="PANTHER" id="PTHR43861">
    <property type="entry name" value="TRANS-ACONITATE 2-METHYLTRANSFERASE-RELATED"/>
    <property type="match status" value="1"/>
</dbReference>
<evidence type="ECO:0000313" key="1">
    <source>
        <dbReference type="EMBL" id="CDK98144.1"/>
    </source>
</evidence>
<gene>
    <name evidence="1" type="ordered locus">MGMSRv2__0929</name>
</gene>
<dbReference type="KEGG" id="mgy:MGMSRv2__0929"/>
<protein>
    <submittedName>
        <fullName evidence="1">Methltransferase, enzyme of biotin synthesis</fullName>
    </submittedName>
</protein>